<dbReference type="AlphaFoldDB" id="A0A1B9F8A4"/>
<accession>A0A1B9F8A4</accession>
<dbReference type="Proteomes" id="UP000093080">
    <property type="component" value="Unassembled WGS sequence"/>
</dbReference>
<feature type="region of interest" description="Disordered" evidence="1">
    <location>
        <begin position="1"/>
        <end position="95"/>
    </location>
</feature>
<dbReference type="STRING" id="1156395.DBT_0546"/>
<gene>
    <name evidence="2" type="ORF">DBT_0546</name>
</gene>
<dbReference type="EMBL" id="MAGO01000002">
    <property type="protein sequence ID" value="OCC16084.1"/>
    <property type="molecule type" value="Genomic_DNA"/>
</dbReference>
<keyword evidence="3" id="KW-1185">Reference proteome</keyword>
<reference evidence="2 3" key="1">
    <citation type="submission" date="2016-06" db="EMBL/GenBank/DDBJ databases">
        <title>Respiratory ammonification of nitrate coupled to the oxidation of elemental sulfur in deep-sea autotrophic thermophilic bacteria.</title>
        <authorList>
            <person name="Slobodkina G.B."/>
            <person name="Mardanov A.V."/>
            <person name="Ravin N.V."/>
            <person name="Frolova A.A."/>
            <person name="Viryasiv M.B."/>
            <person name="Chernyh N.A."/>
            <person name="Bonch-Osmolovskaya E.A."/>
            <person name="Slobodkin A.I."/>
        </authorList>
    </citation>
    <scope>NUCLEOTIDE SEQUENCE [LARGE SCALE GENOMIC DNA]</scope>
    <source>
        <strain evidence="2 3">S69</strain>
    </source>
</reference>
<evidence type="ECO:0000313" key="3">
    <source>
        <dbReference type="Proteomes" id="UP000093080"/>
    </source>
</evidence>
<proteinExistence type="predicted"/>
<feature type="compositionally biased region" description="Basic and acidic residues" evidence="1">
    <location>
        <begin position="68"/>
        <end position="95"/>
    </location>
</feature>
<comment type="caution">
    <text evidence="2">The sequence shown here is derived from an EMBL/GenBank/DDBJ whole genome shotgun (WGS) entry which is preliminary data.</text>
</comment>
<name>A0A1B9F8A4_9BACT</name>
<organism evidence="2 3">
    <name type="scientific">Dissulfuribacter thermophilus</name>
    <dbReference type="NCBI Taxonomy" id="1156395"/>
    <lineage>
        <taxon>Bacteria</taxon>
        <taxon>Pseudomonadati</taxon>
        <taxon>Thermodesulfobacteriota</taxon>
        <taxon>Dissulfuribacteria</taxon>
        <taxon>Dissulfuribacterales</taxon>
        <taxon>Dissulfuribacteraceae</taxon>
        <taxon>Dissulfuribacter</taxon>
    </lineage>
</organism>
<feature type="compositionally biased region" description="Basic and acidic residues" evidence="1">
    <location>
        <begin position="27"/>
        <end position="56"/>
    </location>
</feature>
<evidence type="ECO:0000256" key="1">
    <source>
        <dbReference type="SAM" id="MobiDB-lite"/>
    </source>
</evidence>
<sequence length="95" mass="10769">MSDGIVKKINGAIPLSRIQKHGGGDAVFKRGKEKDPEKEQDKDERHEEDVYPEDRVTLSVTDKEDEANDRSYSSEKGEKEEDTHPVESKKVDITI</sequence>
<evidence type="ECO:0000313" key="2">
    <source>
        <dbReference type="EMBL" id="OCC16084.1"/>
    </source>
</evidence>
<protein>
    <submittedName>
        <fullName evidence="2">Uncharacterized protein</fullName>
    </submittedName>
</protein>
<dbReference type="RefSeq" id="WP_067616127.1">
    <property type="nucleotide sequence ID" value="NZ_MAGO01000002.1"/>
</dbReference>